<dbReference type="Proteomes" id="UP000095392">
    <property type="component" value="Unassembled WGS sequence"/>
</dbReference>
<reference evidence="1 2" key="1">
    <citation type="submission" date="2016-09" db="EMBL/GenBank/DDBJ databases">
        <title>Draft Genome Sequence of four Alteromonas macleodii strains isolated from copper coupons and grown long-term at elevated copper levels.</title>
        <authorList>
            <person name="Cusick K."/>
            <person name="Dale J."/>
            <person name="Little B."/>
            <person name="Biffinger J."/>
        </authorList>
    </citation>
    <scope>NUCLEOTIDE SEQUENCE [LARGE SCALE GENOMIC DNA]</scope>
    <source>
        <strain evidence="1 2">KCP01</strain>
    </source>
</reference>
<gene>
    <name evidence="1" type="ORF">BFV95_0021</name>
</gene>
<protein>
    <submittedName>
        <fullName evidence="1">Uncharacterized protein</fullName>
    </submittedName>
</protein>
<name>A0AB36FXR7_ALTMA</name>
<evidence type="ECO:0000313" key="2">
    <source>
        <dbReference type="Proteomes" id="UP000095392"/>
    </source>
</evidence>
<comment type="caution">
    <text evidence="1">The sequence shown here is derived from an EMBL/GenBank/DDBJ whole genome shotgun (WGS) entry which is preliminary data.</text>
</comment>
<proteinExistence type="predicted"/>
<evidence type="ECO:0000313" key="1">
    <source>
        <dbReference type="EMBL" id="OES38410.1"/>
    </source>
</evidence>
<accession>A0AB36FXR7</accession>
<sequence>MQSVIGAARLKVEDIKIKGDIYRPLFLALIKITGLFVNCART</sequence>
<organism evidence="1 2">
    <name type="scientific">Alteromonas macleodii</name>
    <name type="common">Pseudoalteromonas macleodii</name>
    <dbReference type="NCBI Taxonomy" id="28108"/>
    <lineage>
        <taxon>Bacteria</taxon>
        <taxon>Pseudomonadati</taxon>
        <taxon>Pseudomonadota</taxon>
        <taxon>Gammaproteobacteria</taxon>
        <taxon>Alteromonadales</taxon>
        <taxon>Alteromonadaceae</taxon>
        <taxon>Alteromonas/Salinimonas group</taxon>
        <taxon>Alteromonas</taxon>
    </lineage>
</organism>
<dbReference type="EMBL" id="MIPY01000001">
    <property type="protein sequence ID" value="OES38410.1"/>
    <property type="molecule type" value="Genomic_DNA"/>
</dbReference>
<keyword evidence="2" id="KW-1185">Reference proteome</keyword>
<dbReference type="AlphaFoldDB" id="A0AB36FXR7"/>